<protein>
    <submittedName>
        <fullName evidence="1">Uncharacterized protein</fullName>
    </submittedName>
</protein>
<comment type="caution">
    <text evidence="1">The sequence shown here is derived from an EMBL/GenBank/DDBJ whole genome shotgun (WGS) entry which is preliminary data.</text>
</comment>
<proteinExistence type="predicted"/>
<reference evidence="1 2" key="1">
    <citation type="journal article" date="2011" name="Genome Res.">
        <title>Phylogeny-wide analysis of social amoeba genomes highlights ancient origins for complex intercellular communication.</title>
        <authorList>
            <person name="Heidel A.J."/>
            <person name="Lawal H.M."/>
            <person name="Felder M."/>
            <person name="Schilde C."/>
            <person name="Helps N.R."/>
            <person name="Tunggal B."/>
            <person name="Rivero F."/>
            <person name="John U."/>
            <person name="Schleicher M."/>
            <person name="Eichinger L."/>
            <person name="Platzer M."/>
            <person name="Noegel A.A."/>
            <person name="Schaap P."/>
            <person name="Gloeckner G."/>
        </authorList>
    </citation>
    <scope>NUCLEOTIDE SEQUENCE [LARGE SCALE GENOMIC DNA]</scope>
    <source>
        <strain evidence="2">ATCC 26659 / Pp 5 / PN500</strain>
    </source>
</reference>
<name>D3BRG7_HETP5</name>
<dbReference type="RefSeq" id="XP_020428133.1">
    <property type="nucleotide sequence ID" value="XM_020581346.1"/>
</dbReference>
<dbReference type="GeneID" id="31366047"/>
<dbReference type="InParanoid" id="D3BRG7"/>
<gene>
    <name evidence="1" type="ORF">PPL_10578</name>
</gene>
<sequence length="117" mass="13899">MIYLKGSSCRLFERCSLENIEEDIEIIFGSDILQELEMKIEIRNKKWYLEFNGVEIVVVNQKVDKEIVIDSKVNNNNEKEILEEVRELIVKEDLEGLEKRMVEIFRETAKLQNHGKR</sequence>
<organism evidence="1 2">
    <name type="scientific">Heterostelium pallidum (strain ATCC 26659 / Pp 5 / PN500)</name>
    <name type="common">Cellular slime mold</name>
    <name type="synonym">Polysphondylium pallidum</name>
    <dbReference type="NCBI Taxonomy" id="670386"/>
    <lineage>
        <taxon>Eukaryota</taxon>
        <taxon>Amoebozoa</taxon>
        <taxon>Evosea</taxon>
        <taxon>Eumycetozoa</taxon>
        <taxon>Dictyostelia</taxon>
        <taxon>Acytosteliales</taxon>
        <taxon>Acytosteliaceae</taxon>
        <taxon>Heterostelium</taxon>
    </lineage>
</organism>
<keyword evidence="2" id="KW-1185">Reference proteome</keyword>
<evidence type="ECO:0000313" key="2">
    <source>
        <dbReference type="Proteomes" id="UP000001396"/>
    </source>
</evidence>
<dbReference type="Proteomes" id="UP000001396">
    <property type="component" value="Unassembled WGS sequence"/>
</dbReference>
<accession>D3BRG7</accession>
<dbReference type="AlphaFoldDB" id="D3BRG7"/>
<dbReference type="EMBL" id="ADBJ01000050">
    <property type="protein sequence ID" value="EFA75999.1"/>
    <property type="molecule type" value="Genomic_DNA"/>
</dbReference>
<evidence type="ECO:0000313" key="1">
    <source>
        <dbReference type="EMBL" id="EFA75999.1"/>
    </source>
</evidence>